<evidence type="ECO:0000259" key="1">
    <source>
        <dbReference type="PROSITE" id="PS51819"/>
    </source>
</evidence>
<dbReference type="CDD" id="cd06587">
    <property type="entry name" value="VOC"/>
    <property type="match status" value="1"/>
</dbReference>
<reference evidence="2 3" key="1">
    <citation type="submission" date="2018-06" db="EMBL/GenBank/DDBJ databases">
        <title>Mucibacter soli gen. nov., sp. nov., a new member of the family Chitinophagaceae producing mucin.</title>
        <authorList>
            <person name="Kim M.-K."/>
            <person name="Park S."/>
            <person name="Kim T.-S."/>
            <person name="Joung Y."/>
            <person name="Han J.-H."/>
            <person name="Kim S.B."/>
        </authorList>
    </citation>
    <scope>NUCLEOTIDE SEQUENCE [LARGE SCALE GENOMIC DNA]</scope>
    <source>
        <strain evidence="2 3">R1-15</strain>
    </source>
</reference>
<dbReference type="InterPro" id="IPR037523">
    <property type="entry name" value="VOC_core"/>
</dbReference>
<organism evidence="2 3">
    <name type="scientific">Taibaiella soli</name>
    <dbReference type="NCBI Taxonomy" id="1649169"/>
    <lineage>
        <taxon>Bacteria</taxon>
        <taxon>Pseudomonadati</taxon>
        <taxon>Bacteroidota</taxon>
        <taxon>Chitinophagia</taxon>
        <taxon>Chitinophagales</taxon>
        <taxon>Chitinophagaceae</taxon>
        <taxon>Taibaiella</taxon>
    </lineage>
</organism>
<dbReference type="PANTHER" id="PTHR36113">
    <property type="entry name" value="LYASE, PUTATIVE-RELATED-RELATED"/>
    <property type="match status" value="1"/>
</dbReference>
<dbReference type="Gene3D" id="3.10.180.10">
    <property type="entry name" value="2,3-Dihydroxybiphenyl 1,2-Dioxygenase, domain 1"/>
    <property type="match status" value="1"/>
</dbReference>
<dbReference type="Pfam" id="PF00903">
    <property type="entry name" value="Glyoxalase"/>
    <property type="match status" value="1"/>
</dbReference>
<evidence type="ECO:0000313" key="2">
    <source>
        <dbReference type="EMBL" id="PZF74560.1"/>
    </source>
</evidence>
<gene>
    <name evidence="2" type="ORF">DN068_03005</name>
</gene>
<sequence>MKLNHINLTVTDVKETVQFFEQYFHFKCAEIKGDNALAVLYGADGFCMVISTNAFNRLGNNRFPDAFHVGFFVESAALVDQKYQELIAGGEVAEHTPRNMHGSYGFYLHAPGNILVEVSHTPIP</sequence>
<dbReference type="SUPFAM" id="SSF54593">
    <property type="entry name" value="Glyoxalase/Bleomycin resistance protein/Dihydroxybiphenyl dioxygenase"/>
    <property type="match status" value="1"/>
</dbReference>
<dbReference type="InterPro" id="IPR029068">
    <property type="entry name" value="Glyas_Bleomycin-R_OHBP_Dase"/>
</dbReference>
<dbReference type="RefSeq" id="WP_110997400.1">
    <property type="nucleotide sequence ID" value="NZ_QKTW01000003.1"/>
</dbReference>
<protein>
    <submittedName>
        <fullName evidence="2">VOC family protein</fullName>
    </submittedName>
</protein>
<name>A0A2W2AQ73_9BACT</name>
<proteinExistence type="predicted"/>
<dbReference type="Proteomes" id="UP000248745">
    <property type="component" value="Unassembled WGS sequence"/>
</dbReference>
<accession>A0A2W2AQ73</accession>
<keyword evidence="3" id="KW-1185">Reference proteome</keyword>
<dbReference type="PROSITE" id="PS51819">
    <property type="entry name" value="VOC"/>
    <property type="match status" value="1"/>
</dbReference>
<dbReference type="PANTHER" id="PTHR36113:SF3">
    <property type="entry name" value="SLL5075 PROTEIN"/>
    <property type="match status" value="1"/>
</dbReference>
<feature type="domain" description="VOC" evidence="1">
    <location>
        <begin position="2"/>
        <end position="121"/>
    </location>
</feature>
<dbReference type="EMBL" id="QKTW01000003">
    <property type="protein sequence ID" value="PZF74560.1"/>
    <property type="molecule type" value="Genomic_DNA"/>
</dbReference>
<comment type="caution">
    <text evidence="2">The sequence shown here is derived from an EMBL/GenBank/DDBJ whole genome shotgun (WGS) entry which is preliminary data.</text>
</comment>
<dbReference type="OrthoDB" id="1270449at2"/>
<evidence type="ECO:0000313" key="3">
    <source>
        <dbReference type="Proteomes" id="UP000248745"/>
    </source>
</evidence>
<dbReference type="InterPro" id="IPR051332">
    <property type="entry name" value="Fosfomycin_Res_Enzymes"/>
</dbReference>
<dbReference type="AlphaFoldDB" id="A0A2W2AQ73"/>
<dbReference type="InterPro" id="IPR004360">
    <property type="entry name" value="Glyas_Fos-R_dOase_dom"/>
</dbReference>